<comment type="caution">
    <text evidence="3">The sequence shown here is derived from an EMBL/GenBank/DDBJ whole genome shotgun (WGS) entry which is preliminary data.</text>
</comment>
<evidence type="ECO:0000256" key="2">
    <source>
        <dbReference type="ARBA" id="ARBA00022649"/>
    </source>
</evidence>
<dbReference type="PANTHER" id="PTHR33755">
    <property type="entry name" value="TOXIN PARE1-RELATED"/>
    <property type="match status" value="1"/>
</dbReference>
<accession>A0A2T2YFT1</accession>
<organism evidence="3 4">
    <name type="scientific">Adhaeribacter arboris</name>
    <dbReference type="NCBI Taxonomy" id="2072846"/>
    <lineage>
        <taxon>Bacteria</taxon>
        <taxon>Pseudomonadati</taxon>
        <taxon>Bacteroidota</taxon>
        <taxon>Cytophagia</taxon>
        <taxon>Cytophagales</taxon>
        <taxon>Hymenobacteraceae</taxon>
        <taxon>Adhaeribacter</taxon>
    </lineage>
</organism>
<dbReference type="Proteomes" id="UP000240357">
    <property type="component" value="Unassembled WGS sequence"/>
</dbReference>
<name>A0A2T2YFT1_9BACT</name>
<sequence>MDRQAIENIHETREYFSYQSRQFADQLTDKLFEKTKNLEHFPQIGRIVPEIDKPEIRELIFRNYQIVYLIVSDSQIDILAVHNGFRPLKEDSLFD</sequence>
<reference evidence="3 4" key="1">
    <citation type="submission" date="2018-03" db="EMBL/GenBank/DDBJ databases">
        <title>Adhaeribacter sp. HMF7605 Genome sequencing and assembly.</title>
        <authorList>
            <person name="Kang H."/>
            <person name="Kang J."/>
            <person name="Cha I."/>
            <person name="Kim H."/>
            <person name="Joh K."/>
        </authorList>
    </citation>
    <scope>NUCLEOTIDE SEQUENCE [LARGE SCALE GENOMIC DNA]</scope>
    <source>
        <strain evidence="3 4">HMF7605</strain>
    </source>
</reference>
<dbReference type="EMBL" id="PYFT01000001">
    <property type="protein sequence ID" value="PSR54369.1"/>
    <property type="molecule type" value="Genomic_DNA"/>
</dbReference>
<dbReference type="AlphaFoldDB" id="A0A2T2YFT1"/>
<dbReference type="Pfam" id="PF05016">
    <property type="entry name" value="ParE_toxin"/>
    <property type="match status" value="1"/>
</dbReference>
<protein>
    <submittedName>
        <fullName evidence="3">Type II toxin-antitoxin system RelE/ParE family toxin</fullName>
    </submittedName>
</protein>
<evidence type="ECO:0000256" key="1">
    <source>
        <dbReference type="ARBA" id="ARBA00006226"/>
    </source>
</evidence>
<evidence type="ECO:0000313" key="3">
    <source>
        <dbReference type="EMBL" id="PSR54369.1"/>
    </source>
</evidence>
<dbReference type="InterPro" id="IPR007712">
    <property type="entry name" value="RelE/ParE_toxin"/>
</dbReference>
<dbReference type="InterPro" id="IPR035093">
    <property type="entry name" value="RelE/ParE_toxin_dom_sf"/>
</dbReference>
<dbReference type="InterPro" id="IPR051803">
    <property type="entry name" value="TA_system_RelE-like_toxin"/>
</dbReference>
<dbReference type="OrthoDB" id="5574284at2"/>
<dbReference type="PANTHER" id="PTHR33755:SF5">
    <property type="entry name" value="TYPE II TOXIN-ANTITOXIN SYSTEM RELE_PARE FAMILY TOXIN"/>
    <property type="match status" value="1"/>
</dbReference>
<keyword evidence="4" id="KW-1185">Reference proteome</keyword>
<dbReference type="Gene3D" id="3.30.2310.20">
    <property type="entry name" value="RelE-like"/>
    <property type="match status" value="1"/>
</dbReference>
<keyword evidence="2" id="KW-1277">Toxin-antitoxin system</keyword>
<gene>
    <name evidence="3" type="ORF">AHMF7605_13035</name>
</gene>
<comment type="similarity">
    <text evidence="1">Belongs to the RelE toxin family.</text>
</comment>
<evidence type="ECO:0000313" key="4">
    <source>
        <dbReference type="Proteomes" id="UP000240357"/>
    </source>
</evidence>
<dbReference type="RefSeq" id="WP_106929986.1">
    <property type="nucleotide sequence ID" value="NZ_PYFT01000001.1"/>
</dbReference>
<proteinExistence type="inferred from homology"/>